<organism evidence="1">
    <name type="scientific">Anguilla anguilla</name>
    <name type="common">European freshwater eel</name>
    <name type="synonym">Muraena anguilla</name>
    <dbReference type="NCBI Taxonomy" id="7936"/>
    <lineage>
        <taxon>Eukaryota</taxon>
        <taxon>Metazoa</taxon>
        <taxon>Chordata</taxon>
        <taxon>Craniata</taxon>
        <taxon>Vertebrata</taxon>
        <taxon>Euteleostomi</taxon>
        <taxon>Actinopterygii</taxon>
        <taxon>Neopterygii</taxon>
        <taxon>Teleostei</taxon>
        <taxon>Anguilliformes</taxon>
        <taxon>Anguillidae</taxon>
        <taxon>Anguilla</taxon>
    </lineage>
</organism>
<reference evidence="1" key="2">
    <citation type="journal article" date="2015" name="Fish Shellfish Immunol.">
        <title>Early steps in the European eel (Anguilla anguilla)-Vibrio vulnificus interaction in the gills: Role of the RtxA13 toxin.</title>
        <authorList>
            <person name="Callol A."/>
            <person name="Pajuelo D."/>
            <person name="Ebbesson L."/>
            <person name="Teles M."/>
            <person name="MacKenzie S."/>
            <person name="Amaro C."/>
        </authorList>
    </citation>
    <scope>NUCLEOTIDE SEQUENCE</scope>
</reference>
<accession>A0A0E9SUF1</accession>
<evidence type="ECO:0000313" key="1">
    <source>
        <dbReference type="EMBL" id="JAH44994.1"/>
    </source>
</evidence>
<reference evidence="1" key="1">
    <citation type="submission" date="2014-11" db="EMBL/GenBank/DDBJ databases">
        <authorList>
            <person name="Amaro Gonzalez C."/>
        </authorList>
    </citation>
    <scope>NUCLEOTIDE SEQUENCE</scope>
</reference>
<protein>
    <submittedName>
        <fullName evidence="1">Uncharacterized protein</fullName>
    </submittedName>
</protein>
<proteinExistence type="predicted"/>
<sequence>MLLGRFDPQCNYYNNFLFCYTLKFDPINHWKTPGTQGDV</sequence>
<dbReference type="EMBL" id="GBXM01063583">
    <property type="protein sequence ID" value="JAH44994.1"/>
    <property type="molecule type" value="Transcribed_RNA"/>
</dbReference>
<dbReference type="AlphaFoldDB" id="A0A0E9SUF1"/>
<name>A0A0E9SUF1_ANGAN</name>